<evidence type="ECO:0000313" key="2">
    <source>
        <dbReference type="EMBL" id="KDQ51978.1"/>
    </source>
</evidence>
<proteinExistence type="predicted"/>
<dbReference type="InterPro" id="IPR008906">
    <property type="entry name" value="HATC_C_dom"/>
</dbReference>
<gene>
    <name evidence="2" type="ORF">JAAARDRAFT_96584</name>
</gene>
<dbReference type="AlphaFoldDB" id="A0A067PAQ6"/>
<dbReference type="SUPFAM" id="SSF53098">
    <property type="entry name" value="Ribonuclease H-like"/>
    <property type="match status" value="1"/>
</dbReference>
<evidence type="ECO:0000259" key="1">
    <source>
        <dbReference type="Pfam" id="PF05699"/>
    </source>
</evidence>
<dbReference type="InParanoid" id="A0A067PAQ6"/>
<sequence>FPLLFRVAMDILPMQASSVFCERAFSSSKETITAHCSKLSPIMLEMLQVLKYIFRNEDLDFTSGWRAATEDEL</sequence>
<dbReference type="OrthoDB" id="3262464at2759"/>
<dbReference type="GO" id="GO:0046983">
    <property type="term" value="F:protein dimerization activity"/>
    <property type="evidence" value="ECO:0007669"/>
    <property type="project" value="InterPro"/>
</dbReference>
<protein>
    <recommendedName>
        <fullName evidence="1">HAT C-terminal dimerisation domain-containing protein</fullName>
    </recommendedName>
</protein>
<organism evidence="2 3">
    <name type="scientific">Jaapia argillacea MUCL 33604</name>
    <dbReference type="NCBI Taxonomy" id="933084"/>
    <lineage>
        <taxon>Eukaryota</taxon>
        <taxon>Fungi</taxon>
        <taxon>Dikarya</taxon>
        <taxon>Basidiomycota</taxon>
        <taxon>Agaricomycotina</taxon>
        <taxon>Agaricomycetes</taxon>
        <taxon>Agaricomycetidae</taxon>
        <taxon>Jaapiales</taxon>
        <taxon>Jaapiaceae</taxon>
        <taxon>Jaapia</taxon>
    </lineage>
</organism>
<dbReference type="Proteomes" id="UP000027265">
    <property type="component" value="Unassembled WGS sequence"/>
</dbReference>
<name>A0A067PAQ6_9AGAM</name>
<dbReference type="EMBL" id="KL197743">
    <property type="protein sequence ID" value="KDQ51978.1"/>
    <property type="molecule type" value="Genomic_DNA"/>
</dbReference>
<feature type="domain" description="HAT C-terminal dimerisation" evidence="1">
    <location>
        <begin position="1"/>
        <end position="51"/>
    </location>
</feature>
<accession>A0A067PAQ6</accession>
<reference evidence="3" key="1">
    <citation type="journal article" date="2014" name="Proc. Natl. Acad. Sci. U.S.A.">
        <title>Extensive sampling of basidiomycete genomes demonstrates inadequacy of the white-rot/brown-rot paradigm for wood decay fungi.</title>
        <authorList>
            <person name="Riley R."/>
            <person name="Salamov A.A."/>
            <person name="Brown D.W."/>
            <person name="Nagy L.G."/>
            <person name="Floudas D."/>
            <person name="Held B.W."/>
            <person name="Levasseur A."/>
            <person name="Lombard V."/>
            <person name="Morin E."/>
            <person name="Otillar R."/>
            <person name="Lindquist E.A."/>
            <person name="Sun H."/>
            <person name="LaButti K.M."/>
            <person name="Schmutz J."/>
            <person name="Jabbour D."/>
            <person name="Luo H."/>
            <person name="Baker S.E."/>
            <person name="Pisabarro A.G."/>
            <person name="Walton J.D."/>
            <person name="Blanchette R.A."/>
            <person name="Henrissat B."/>
            <person name="Martin F."/>
            <person name="Cullen D."/>
            <person name="Hibbett D.S."/>
            <person name="Grigoriev I.V."/>
        </authorList>
    </citation>
    <scope>NUCLEOTIDE SEQUENCE [LARGE SCALE GENOMIC DNA]</scope>
    <source>
        <strain evidence="3">MUCL 33604</strain>
    </source>
</reference>
<feature type="non-terminal residue" evidence="2">
    <location>
        <position position="1"/>
    </location>
</feature>
<feature type="non-terminal residue" evidence="2">
    <location>
        <position position="73"/>
    </location>
</feature>
<evidence type="ECO:0000313" key="3">
    <source>
        <dbReference type="Proteomes" id="UP000027265"/>
    </source>
</evidence>
<dbReference type="InterPro" id="IPR012337">
    <property type="entry name" value="RNaseH-like_sf"/>
</dbReference>
<keyword evidence="3" id="KW-1185">Reference proteome</keyword>
<dbReference type="Pfam" id="PF05699">
    <property type="entry name" value="Dimer_Tnp_hAT"/>
    <property type="match status" value="1"/>
</dbReference>
<dbReference type="HOGENOM" id="CLU_009123_15_1_1"/>